<dbReference type="GO" id="GO:0005886">
    <property type="term" value="C:plasma membrane"/>
    <property type="evidence" value="ECO:0007669"/>
    <property type="project" value="UniProtKB-SubCell"/>
</dbReference>
<feature type="region of interest" description="Disordered" evidence="8">
    <location>
        <begin position="664"/>
        <end position="686"/>
    </location>
</feature>
<gene>
    <name evidence="10" type="ORF">INT43_002391</name>
</gene>
<keyword evidence="2 7" id="KW-0808">Transferase</keyword>
<dbReference type="GO" id="GO:0007032">
    <property type="term" value="P:endosome organization"/>
    <property type="evidence" value="ECO:0007669"/>
    <property type="project" value="TreeGrafter"/>
</dbReference>
<dbReference type="GO" id="GO:0005768">
    <property type="term" value="C:endosome"/>
    <property type="evidence" value="ECO:0007669"/>
    <property type="project" value="UniProtKB-UniRule"/>
</dbReference>
<dbReference type="InterPro" id="IPR018936">
    <property type="entry name" value="PI3/4_kinase_CS"/>
</dbReference>
<dbReference type="EMBL" id="JAEPQZ010000001">
    <property type="protein sequence ID" value="KAG2185953.1"/>
    <property type="molecule type" value="Genomic_DNA"/>
</dbReference>
<comment type="caution">
    <text evidence="10">The sequence shown here is derived from an EMBL/GenBank/DDBJ whole genome shotgun (WGS) entry which is preliminary data.</text>
</comment>
<keyword evidence="5 7" id="KW-0067">ATP-binding</keyword>
<comment type="catalytic activity">
    <reaction evidence="7">
        <text>a 1,2-diacyl-sn-glycero-3-phospho-(1D-myo-inositol) + ATP = a 1,2-diacyl-sn-glycero-3-phospho-(1D-myo-inositol 4-phosphate) + ADP + H(+)</text>
        <dbReference type="Rhea" id="RHEA:19877"/>
        <dbReference type="ChEBI" id="CHEBI:15378"/>
        <dbReference type="ChEBI" id="CHEBI:30616"/>
        <dbReference type="ChEBI" id="CHEBI:57880"/>
        <dbReference type="ChEBI" id="CHEBI:58178"/>
        <dbReference type="ChEBI" id="CHEBI:456216"/>
        <dbReference type="EC" id="2.7.1.67"/>
    </reaction>
</comment>
<dbReference type="PROSITE" id="PS00916">
    <property type="entry name" value="PI3_4_KINASE_2"/>
    <property type="match status" value="1"/>
</dbReference>
<comment type="similarity">
    <text evidence="7">Belongs to the PI3/PI4-kinase family.</text>
</comment>
<dbReference type="GO" id="GO:0000329">
    <property type="term" value="C:fungal-type vacuole membrane"/>
    <property type="evidence" value="ECO:0007669"/>
    <property type="project" value="TreeGrafter"/>
</dbReference>
<evidence type="ECO:0000256" key="3">
    <source>
        <dbReference type="ARBA" id="ARBA00022741"/>
    </source>
</evidence>
<evidence type="ECO:0000256" key="5">
    <source>
        <dbReference type="ARBA" id="ARBA00022840"/>
    </source>
</evidence>
<reference evidence="10" key="1">
    <citation type="submission" date="2020-12" db="EMBL/GenBank/DDBJ databases">
        <title>Metabolic potential, ecology and presence of endohyphal bacteria is reflected in genomic diversity of Mucoromycotina.</title>
        <authorList>
            <person name="Muszewska A."/>
            <person name="Okrasinska A."/>
            <person name="Steczkiewicz K."/>
            <person name="Drgas O."/>
            <person name="Orlowska M."/>
            <person name="Perlinska-Lenart U."/>
            <person name="Aleksandrzak-Piekarczyk T."/>
            <person name="Szatraj K."/>
            <person name="Zielenkiewicz U."/>
            <person name="Pilsyk S."/>
            <person name="Malc E."/>
            <person name="Mieczkowski P."/>
            <person name="Kruszewska J.S."/>
            <person name="Biernat P."/>
            <person name="Pawlowska J."/>
        </authorList>
    </citation>
    <scope>NUCLEOTIDE SEQUENCE</scope>
    <source>
        <strain evidence="10">WA0000067209</strain>
    </source>
</reference>
<feature type="domain" description="PI3K/PI4K catalytic" evidence="9">
    <location>
        <begin position="172"/>
        <end position="563"/>
    </location>
</feature>
<evidence type="ECO:0000256" key="2">
    <source>
        <dbReference type="ARBA" id="ARBA00022679"/>
    </source>
</evidence>
<evidence type="ECO:0000259" key="9">
    <source>
        <dbReference type="PROSITE" id="PS50290"/>
    </source>
</evidence>
<accession>A0A8H7Q632</accession>
<evidence type="ECO:0000256" key="7">
    <source>
        <dbReference type="RuleBase" id="RU367084"/>
    </source>
</evidence>
<dbReference type="GO" id="GO:0007030">
    <property type="term" value="P:Golgi organization"/>
    <property type="evidence" value="ECO:0007669"/>
    <property type="project" value="TreeGrafter"/>
</dbReference>
<keyword evidence="6" id="KW-0472">Membrane</keyword>
<keyword evidence="1 7" id="KW-1003">Cell membrane</keyword>
<evidence type="ECO:0000256" key="1">
    <source>
        <dbReference type="ARBA" id="ARBA00022475"/>
    </source>
</evidence>
<dbReference type="InterPro" id="IPR039756">
    <property type="entry name" value="Lsb6/PI4K2"/>
</dbReference>
<dbReference type="GO" id="GO:0004430">
    <property type="term" value="F:1-phosphatidylinositol 4-kinase activity"/>
    <property type="evidence" value="ECO:0007669"/>
    <property type="project" value="UniProtKB-UniRule"/>
</dbReference>
<keyword evidence="4 7" id="KW-0418">Kinase</keyword>
<keyword evidence="11" id="KW-1185">Reference proteome</keyword>
<feature type="region of interest" description="Disordered" evidence="8">
    <location>
        <begin position="270"/>
        <end position="289"/>
    </location>
</feature>
<dbReference type="AlphaFoldDB" id="A0A8H7Q632"/>
<comment type="subcellular location">
    <subcellularLocation>
        <location evidence="7">Cell membrane</location>
        <topology evidence="7">Peripheral membrane protein</topology>
    </subcellularLocation>
    <subcellularLocation>
        <location evidence="7">Vacuole membrane</location>
        <topology evidence="7">Peripheral membrane protein</topology>
    </subcellularLocation>
</comment>
<name>A0A8H7Q632_MORIS</name>
<dbReference type="GO" id="GO:0046854">
    <property type="term" value="P:phosphatidylinositol phosphate biosynthetic process"/>
    <property type="evidence" value="ECO:0007669"/>
    <property type="project" value="UniProtKB-UniRule"/>
</dbReference>
<organism evidence="10 11">
    <name type="scientific">Mortierella isabellina</name>
    <name type="common">Filamentous fungus</name>
    <name type="synonym">Umbelopsis isabellina</name>
    <dbReference type="NCBI Taxonomy" id="91625"/>
    <lineage>
        <taxon>Eukaryota</taxon>
        <taxon>Fungi</taxon>
        <taxon>Fungi incertae sedis</taxon>
        <taxon>Mucoromycota</taxon>
        <taxon>Mucoromycotina</taxon>
        <taxon>Umbelopsidomycetes</taxon>
        <taxon>Umbelopsidales</taxon>
        <taxon>Umbelopsidaceae</taxon>
        <taxon>Umbelopsis</taxon>
    </lineage>
</organism>
<dbReference type="PROSITE" id="PS50290">
    <property type="entry name" value="PI3_4_KINASE_3"/>
    <property type="match status" value="1"/>
</dbReference>
<dbReference type="Proteomes" id="UP000654370">
    <property type="component" value="Unassembled WGS sequence"/>
</dbReference>
<proteinExistence type="inferred from homology"/>
<dbReference type="Pfam" id="PF00454">
    <property type="entry name" value="PI3_PI4_kinase"/>
    <property type="match status" value="1"/>
</dbReference>
<dbReference type="OrthoDB" id="3349449at2759"/>
<protein>
    <recommendedName>
        <fullName evidence="7">Phosphatidylinositol 4-kinase</fullName>
        <ecNumber evidence="7">2.7.1.67</ecNumber>
    </recommendedName>
</protein>
<dbReference type="InterPro" id="IPR000403">
    <property type="entry name" value="PI3/4_kinase_cat_dom"/>
</dbReference>
<evidence type="ECO:0000256" key="6">
    <source>
        <dbReference type="ARBA" id="ARBA00023136"/>
    </source>
</evidence>
<evidence type="ECO:0000256" key="4">
    <source>
        <dbReference type="ARBA" id="ARBA00022777"/>
    </source>
</evidence>
<dbReference type="EC" id="2.7.1.67" evidence="7"/>
<evidence type="ECO:0000313" key="11">
    <source>
        <dbReference type="Proteomes" id="UP000654370"/>
    </source>
</evidence>
<keyword evidence="3 7" id="KW-0547">Nucleotide-binding</keyword>
<feature type="compositionally biased region" description="Basic and acidic residues" evidence="8">
    <location>
        <begin position="601"/>
        <end position="618"/>
    </location>
</feature>
<evidence type="ECO:0000256" key="8">
    <source>
        <dbReference type="SAM" id="MobiDB-lite"/>
    </source>
</evidence>
<feature type="compositionally biased region" description="Polar residues" evidence="8">
    <location>
        <begin position="632"/>
        <end position="645"/>
    </location>
</feature>
<evidence type="ECO:0000313" key="10">
    <source>
        <dbReference type="EMBL" id="KAG2185953.1"/>
    </source>
</evidence>
<dbReference type="GO" id="GO:0005524">
    <property type="term" value="F:ATP binding"/>
    <property type="evidence" value="ECO:0007669"/>
    <property type="project" value="UniProtKB-UniRule"/>
</dbReference>
<dbReference type="PANTHER" id="PTHR12865">
    <property type="entry name" value="PHOSPHATIDYLINOSITOL 4-KINASE TYPE-II"/>
    <property type="match status" value="1"/>
</dbReference>
<dbReference type="Gene3D" id="1.10.1070.20">
    <property type="match status" value="1"/>
</dbReference>
<dbReference type="GO" id="GO:0005802">
    <property type="term" value="C:trans-Golgi network"/>
    <property type="evidence" value="ECO:0007669"/>
    <property type="project" value="TreeGrafter"/>
</dbReference>
<feature type="region of interest" description="Disordered" evidence="8">
    <location>
        <begin position="583"/>
        <end position="651"/>
    </location>
</feature>
<dbReference type="PANTHER" id="PTHR12865:SF1">
    <property type="entry name" value="PHOSPHATIDYLINOSITOL 4-KINASE TYPE 2"/>
    <property type="match status" value="1"/>
</dbReference>
<comment type="cofactor">
    <cofactor evidence="7">
        <name>Mg(2+)</name>
        <dbReference type="ChEBI" id="CHEBI:18420"/>
    </cofactor>
    <cofactor evidence="7">
        <name>Mn(2+)</name>
        <dbReference type="ChEBI" id="CHEBI:29035"/>
    </cofactor>
</comment>
<sequence length="707" mass="80767">MRLSNNNGYQPLPTFDDNSQSTTIKAWPIARSSSDNTFLPSNSAKSQHSLPYKTKRFIKRRLSAAGLKTRKMSGVSFAPLPATIRDDIDNGELIESEDEKGWIVVKRHRKRKHAYDRGASKARSKRGFKSIFVKHGPLDEQHNQMTWNHLPPLTKEGYMAVIHSVQEAIDQKMYPTRISQGSSGSYFCRDTSGKIVGVFKPKNEEPYGHLNPKWTKWVHRNLFPCCFGRSCLIPNLGYMSEAATSLIDRRLKLNIVPFTDVVHLSSPTFHYDRSDRKASNPQLSSPRPLPSKIGSFQCFLNDFNDAGVFLRNHPFPTDAFYSSSRTVVKKRSLVFNCLGAAEDDDDIDQEMQGRVTQREQGSDKQGFQWTKRLQQQFKREFENLAILDYLIRNTDRGTDNWMIRYCPEADSVRIARGQSSGPVNAYNTTAAVMNADTSIEFSPNEAHIHVAAIDNGLAFPFKHPDKWRSYPYAWLSLPHSLLIQPISVETRQKLLPMLSDPEWWSETVRDLQRLFSLDSDFEPRMFERQLAVMKGQGWNIVQTLLDPSAGILDMVTRQRTVVWEDDLLIEWDQSIIDEREKLRGPLAEHAPPASDRNFPAKSREPEVDADDDGVHSDPEIGPAGSFERASRLESNYTEPSSATDASDQRKRRWNDRLRRSFSLDRVSKHIQPSSPHQEDANASMRQSHITVERIEIVESSNPYFTCC</sequence>